<comment type="caution">
    <text evidence="6">The sequence shown here is derived from an EMBL/GenBank/DDBJ whole genome shotgun (WGS) entry which is preliminary data.</text>
</comment>
<gene>
    <name evidence="6" type="ORF">IAD12_05585</name>
</gene>
<evidence type="ECO:0000313" key="6">
    <source>
        <dbReference type="EMBL" id="HIT99706.1"/>
    </source>
</evidence>
<sequence length="290" mass="32824">MESSRCRAFITAAETGSFSKAAEILNYTPSGVSQLVTALENELGFKLLRRSRRGVSVTQNGERMIPLIKEFVIKENSIREMAAEIKGLTIGNVTVAAYSSISANWLAEVIKNFQEDYPDVEINLMEGIRQEVCGWIEDKTADVAFLSYKDDMQYDWIPLADDRMVAVLPRDHKMAERQAYPISECQKEKFIMPALGHDDDVTELFKKNGLTPEIKFSTFENFSAMAMIEQGMGMSIMNELITKRWDCDVVKLPLDPPQHITLGMALISFEEASPAVKRFVRYSEKRLAEI</sequence>
<keyword evidence="4" id="KW-0804">Transcription</keyword>
<dbReference type="EMBL" id="DVLX01000069">
    <property type="protein sequence ID" value="HIT99706.1"/>
    <property type="molecule type" value="Genomic_DNA"/>
</dbReference>
<dbReference type="CDD" id="cd05466">
    <property type="entry name" value="PBP2_LTTR_substrate"/>
    <property type="match status" value="1"/>
</dbReference>
<evidence type="ECO:0000256" key="2">
    <source>
        <dbReference type="ARBA" id="ARBA00023015"/>
    </source>
</evidence>
<dbReference type="Pfam" id="PF03466">
    <property type="entry name" value="LysR_substrate"/>
    <property type="match status" value="1"/>
</dbReference>
<evidence type="ECO:0000256" key="4">
    <source>
        <dbReference type="ARBA" id="ARBA00023163"/>
    </source>
</evidence>
<evidence type="ECO:0000259" key="5">
    <source>
        <dbReference type="PROSITE" id="PS50931"/>
    </source>
</evidence>
<dbReference type="InterPro" id="IPR005119">
    <property type="entry name" value="LysR_subst-bd"/>
</dbReference>
<dbReference type="PANTHER" id="PTHR30346:SF0">
    <property type="entry name" value="HCA OPERON TRANSCRIPTIONAL ACTIVATOR HCAR"/>
    <property type="match status" value="1"/>
</dbReference>
<feature type="domain" description="HTH lysR-type" evidence="5">
    <location>
        <begin position="1"/>
        <end position="58"/>
    </location>
</feature>
<protein>
    <submittedName>
        <fullName evidence="6">LysR family transcriptional regulator</fullName>
    </submittedName>
</protein>
<reference evidence="6" key="2">
    <citation type="journal article" date="2021" name="PeerJ">
        <title>Extensive microbial diversity within the chicken gut microbiome revealed by metagenomics and culture.</title>
        <authorList>
            <person name="Gilroy R."/>
            <person name="Ravi A."/>
            <person name="Getino M."/>
            <person name="Pursley I."/>
            <person name="Horton D.L."/>
            <person name="Alikhan N.F."/>
            <person name="Baker D."/>
            <person name="Gharbi K."/>
            <person name="Hall N."/>
            <person name="Watson M."/>
            <person name="Adriaenssens E.M."/>
            <person name="Foster-Nyarko E."/>
            <person name="Jarju S."/>
            <person name="Secka A."/>
            <person name="Antonio M."/>
            <person name="Oren A."/>
            <person name="Chaudhuri R.R."/>
            <person name="La Ragione R."/>
            <person name="Hildebrand F."/>
            <person name="Pallen M.J."/>
        </authorList>
    </citation>
    <scope>NUCLEOTIDE SEQUENCE</scope>
    <source>
        <strain evidence="6">CHK176-22527</strain>
    </source>
</reference>
<dbReference type="GO" id="GO:0032993">
    <property type="term" value="C:protein-DNA complex"/>
    <property type="evidence" value="ECO:0007669"/>
    <property type="project" value="TreeGrafter"/>
</dbReference>
<dbReference type="InterPro" id="IPR036388">
    <property type="entry name" value="WH-like_DNA-bd_sf"/>
</dbReference>
<proteinExistence type="inferred from homology"/>
<dbReference type="AlphaFoldDB" id="A0A9D1HCW1"/>
<keyword evidence="2" id="KW-0805">Transcription regulation</keyword>
<evidence type="ECO:0000256" key="3">
    <source>
        <dbReference type="ARBA" id="ARBA00023125"/>
    </source>
</evidence>
<dbReference type="PROSITE" id="PS50931">
    <property type="entry name" value="HTH_LYSR"/>
    <property type="match status" value="1"/>
</dbReference>
<organism evidence="6 7">
    <name type="scientific">Candidatus Allocopromorpha excrementavium</name>
    <dbReference type="NCBI Taxonomy" id="2840741"/>
    <lineage>
        <taxon>Bacteria</taxon>
        <taxon>Bacillati</taxon>
        <taxon>Bacillota</taxon>
        <taxon>Clostridia</taxon>
        <taxon>Eubacteriales</taxon>
        <taxon>Eubacteriaceae</taxon>
        <taxon>Eubacteriaceae incertae sedis</taxon>
        <taxon>Candidatus Allocopromorpha</taxon>
    </lineage>
</organism>
<evidence type="ECO:0000313" key="7">
    <source>
        <dbReference type="Proteomes" id="UP000824159"/>
    </source>
</evidence>
<dbReference type="InterPro" id="IPR036390">
    <property type="entry name" value="WH_DNA-bd_sf"/>
</dbReference>
<comment type="similarity">
    <text evidence="1">Belongs to the LysR transcriptional regulatory family.</text>
</comment>
<name>A0A9D1HCW1_9FIRM</name>
<reference evidence="6" key="1">
    <citation type="submission" date="2020-10" db="EMBL/GenBank/DDBJ databases">
        <authorList>
            <person name="Gilroy R."/>
        </authorList>
    </citation>
    <scope>NUCLEOTIDE SEQUENCE</scope>
    <source>
        <strain evidence="6">CHK176-22527</strain>
    </source>
</reference>
<keyword evidence="3" id="KW-0238">DNA-binding</keyword>
<dbReference type="InterPro" id="IPR000847">
    <property type="entry name" value="LysR_HTH_N"/>
</dbReference>
<dbReference type="GO" id="GO:0003677">
    <property type="term" value="F:DNA binding"/>
    <property type="evidence" value="ECO:0007669"/>
    <property type="project" value="UniProtKB-KW"/>
</dbReference>
<dbReference type="SUPFAM" id="SSF53850">
    <property type="entry name" value="Periplasmic binding protein-like II"/>
    <property type="match status" value="1"/>
</dbReference>
<dbReference type="Pfam" id="PF00126">
    <property type="entry name" value="HTH_1"/>
    <property type="match status" value="1"/>
</dbReference>
<evidence type="ECO:0000256" key="1">
    <source>
        <dbReference type="ARBA" id="ARBA00009437"/>
    </source>
</evidence>
<dbReference type="Gene3D" id="3.40.190.10">
    <property type="entry name" value="Periplasmic binding protein-like II"/>
    <property type="match status" value="2"/>
</dbReference>
<dbReference type="GO" id="GO:0003700">
    <property type="term" value="F:DNA-binding transcription factor activity"/>
    <property type="evidence" value="ECO:0007669"/>
    <property type="project" value="InterPro"/>
</dbReference>
<dbReference type="Proteomes" id="UP000824159">
    <property type="component" value="Unassembled WGS sequence"/>
</dbReference>
<dbReference type="SUPFAM" id="SSF46785">
    <property type="entry name" value="Winged helix' DNA-binding domain"/>
    <property type="match status" value="1"/>
</dbReference>
<dbReference type="Gene3D" id="1.10.10.10">
    <property type="entry name" value="Winged helix-like DNA-binding domain superfamily/Winged helix DNA-binding domain"/>
    <property type="match status" value="1"/>
</dbReference>
<accession>A0A9D1HCW1</accession>
<dbReference type="PANTHER" id="PTHR30346">
    <property type="entry name" value="TRANSCRIPTIONAL DUAL REGULATOR HCAR-RELATED"/>
    <property type="match status" value="1"/>
</dbReference>